<dbReference type="RefSeq" id="WP_115314692.1">
    <property type="nucleotide sequence ID" value="NZ_LWIF01000001.1"/>
</dbReference>
<name>A0A379C7P7_9PAST</name>
<evidence type="ECO:0000313" key="4">
    <source>
        <dbReference type="Proteomes" id="UP000255417"/>
    </source>
</evidence>
<gene>
    <name evidence="3" type="ORF">NCTC12872_00118</name>
</gene>
<dbReference type="AlphaFoldDB" id="A0A379C7P7"/>
<organism evidence="3 4">
    <name type="scientific">Phocoenobacter uteri</name>
    <dbReference type="NCBI Taxonomy" id="146806"/>
    <lineage>
        <taxon>Bacteria</taxon>
        <taxon>Pseudomonadati</taxon>
        <taxon>Pseudomonadota</taxon>
        <taxon>Gammaproteobacteria</taxon>
        <taxon>Pasteurellales</taxon>
        <taxon>Pasteurellaceae</taxon>
        <taxon>Phocoenobacter</taxon>
    </lineage>
</organism>
<feature type="region of interest" description="Disordered" evidence="1">
    <location>
        <begin position="21"/>
        <end position="107"/>
    </location>
</feature>
<dbReference type="EMBL" id="UGTA01000001">
    <property type="protein sequence ID" value="SUB58168.1"/>
    <property type="molecule type" value="Genomic_DNA"/>
</dbReference>
<protein>
    <submittedName>
        <fullName evidence="3">Uncharacterized protein</fullName>
    </submittedName>
</protein>
<sequence>MKPSISKLSLITLPFILTACGSGGGSSSKASNTQPKAENIQKAPQMNNESKKVEKQPNGKGMPKEKESPKVNGKAEKLQRQDQGKEEQLQGNVPEDNLNATPSSFGLDAHEDKQKLTFKIYEGTGSEYSDAELTSKNITVNLKDKSTKIDEEKGYYFSPLGNFENGYVGYYLQSSDNKTLQARLFYNVKKELIKPQEQLGELSGKFDTTDGFIVNTTKQNQNIVKRLEATITFSKGNADGYVLDDTRSEAIKITGDATNLIFDVQKNNLGISVGDKQASTPIFVKESKDSQDVSRMIGKIQGDSYNAVYVLDKAEK</sequence>
<dbReference type="PROSITE" id="PS51257">
    <property type="entry name" value="PROKAR_LIPOPROTEIN"/>
    <property type="match status" value="1"/>
</dbReference>
<feature type="chain" id="PRO_5016987349" evidence="2">
    <location>
        <begin position="20"/>
        <end position="316"/>
    </location>
</feature>
<feature type="compositionally biased region" description="Basic and acidic residues" evidence="1">
    <location>
        <begin position="49"/>
        <end position="88"/>
    </location>
</feature>
<evidence type="ECO:0000313" key="3">
    <source>
        <dbReference type="EMBL" id="SUB58168.1"/>
    </source>
</evidence>
<dbReference type="Proteomes" id="UP000255417">
    <property type="component" value="Unassembled WGS sequence"/>
</dbReference>
<keyword evidence="2" id="KW-0732">Signal</keyword>
<evidence type="ECO:0000256" key="2">
    <source>
        <dbReference type="SAM" id="SignalP"/>
    </source>
</evidence>
<dbReference type="OrthoDB" id="5422202at2"/>
<evidence type="ECO:0000256" key="1">
    <source>
        <dbReference type="SAM" id="MobiDB-lite"/>
    </source>
</evidence>
<reference evidence="3 4" key="1">
    <citation type="submission" date="2018-06" db="EMBL/GenBank/DDBJ databases">
        <authorList>
            <consortium name="Pathogen Informatics"/>
            <person name="Doyle S."/>
        </authorList>
    </citation>
    <scope>NUCLEOTIDE SEQUENCE [LARGE SCALE GENOMIC DNA]</scope>
    <source>
        <strain evidence="3 4">NCTC12872</strain>
    </source>
</reference>
<proteinExistence type="predicted"/>
<feature type="signal peptide" evidence="2">
    <location>
        <begin position="1"/>
        <end position="19"/>
    </location>
</feature>
<accession>A0A379C7P7</accession>
<keyword evidence="4" id="KW-1185">Reference proteome</keyword>
<feature type="compositionally biased region" description="Polar residues" evidence="1">
    <location>
        <begin position="29"/>
        <end position="48"/>
    </location>
</feature>